<dbReference type="Proteomes" id="UP001208570">
    <property type="component" value="Unassembled WGS sequence"/>
</dbReference>
<dbReference type="GO" id="GO:0045666">
    <property type="term" value="P:positive regulation of neuron differentiation"/>
    <property type="evidence" value="ECO:0007669"/>
    <property type="project" value="TreeGrafter"/>
</dbReference>
<organism evidence="3 4">
    <name type="scientific">Paralvinella palmiformis</name>
    <dbReference type="NCBI Taxonomy" id="53620"/>
    <lineage>
        <taxon>Eukaryota</taxon>
        <taxon>Metazoa</taxon>
        <taxon>Spiralia</taxon>
        <taxon>Lophotrochozoa</taxon>
        <taxon>Annelida</taxon>
        <taxon>Polychaeta</taxon>
        <taxon>Sedentaria</taxon>
        <taxon>Canalipalpata</taxon>
        <taxon>Terebellida</taxon>
        <taxon>Terebelliformia</taxon>
        <taxon>Alvinellidae</taxon>
        <taxon>Paralvinella</taxon>
    </lineage>
</organism>
<evidence type="ECO:0000313" key="4">
    <source>
        <dbReference type="Proteomes" id="UP001208570"/>
    </source>
</evidence>
<keyword evidence="4" id="KW-1185">Reference proteome</keyword>
<dbReference type="AlphaFoldDB" id="A0AAD9K225"/>
<dbReference type="InterPro" id="IPR018482">
    <property type="entry name" value="Znf-C4H2"/>
</dbReference>
<name>A0AAD9K225_9ANNE</name>
<evidence type="ECO:0000259" key="2">
    <source>
        <dbReference type="PROSITE" id="PS51896"/>
    </source>
</evidence>
<sequence length="241" mass="27653">MSEEAGESELLYKLERIKEIRNKTLQLEKLKSQLKAECELTETEERCVHEYRTEMELLLQEKMAHVEELRLIHADINLMETTIKQAEEDRNKALENAKQLYEEYRPLKDQIDHLRSSLGLSRLPSLSDDEDKLSKDMLEKQKVDYQPEVPETVFPTPIVAGAMPTLTPAAMRMPPTIKPEIRQPSVASTSAAAATFRQQPPPMKACLSCHQQIHRNAPICPLCKAKSRSRNPKKPKRKVDE</sequence>
<dbReference type="GO" id="GO:0005634">
    <property type="term" value="C:nucleus"/>
    <property type="evidence" value="ECO:0007669"/>
    <property type="project" value="TreeGrafter"/>
</dbReference>
<accession>A0AAD9K225</accession>
<comment type="caution">
    <text evidence="3">The sequence shown here is derived from an EMBL/GenBank/DDBJ whole genome shotgun (WGS) entry which is preliminary data.</text>
</comment>
<dbReference type="PANTHER" id="PTHR31058:SF2">
    <property type="entry name" value="ZINC FINGER C4H2 DOMAIN-CONTAINING PROTEIN"/>
    <property type="match status" value="1"/>
</dbReference>
<evidence type="ECO:0000313" key="3">
    <source>
        <dbReference type="EMBL" id="KAK2162688.1"/>
    </source>
</evidence>
<dbReference type="PROSITE" id="PS51896">
    <property type="entry name" value="ZF_C4H2"/>
    <property type="match status" value="1"/>
</dbReference>
<keyword evidence="1" id="KW-0175">Coiled coil</keyword>
<protein>
    <recommendedName>
        <fullName evidence="2">C4H2-type domain-containing protein</fullName>
    </recommendedName>
</protein>
<dbReference type="PANTHER" id="PTHR31058">
    <property type="entry name" value="ZINC FINGER C4H2 DOMAIN-CONTAINING PROTEIN"/>
    <property type="match status" value="1"/>
</dbReference>
<dbReference type="EMBL" id="JAODUP010000093">
    <property type="protein sequence ID" value="KAK2162688.1"/>
    <property type="molecule type" value="Genomic_DNA"/>
</dbReference>
<evidence type="ECO:0000256" key="1">
    <source>
        <dbReference type="SAM" id="Coils"/>
    </source>
</evidence>
<dbReference type="Pfam" id="PF10146">
    <property type="entry name" value="zf-C4H2"/>
    <property type="match status" value="1"/>
</dbReference>
<proteinExistence type="predicted"/>
<dbReference type="InterPro" id="IPR044069">
    <property type="entry name" value="ZF_C4H2"/>
</dbReference>
<feature type="domain" description="C4H2-type" evidence="2">
    <location>
        <begin position="198"/>
        <end position="240"/>
    </location>
</feature>
<reference evidence="3" key="1">
    <citation type="journal article" date="2023" name="Mol. Biol. Evol.">
        <title>Third-Generation Sequencing Reveals the Adaptive Role of the Epigenome in Three Deep-Sea Polychaetes.</title>
        <authorList>
            <person name="Perez M."/>
            <person name="Aroh O."/>
            <person name="Sun Y."/>
            <person name="Lan Y."/>
            <person name="Juniper S.K."/>
            <person name="Young C.R."/>
            <person name="Angers B."/>
            <person name="Qian P.Y."/>
        </authorList>
    </citation>
    <scope>NUCLEOTIDE SEQUENCE</scope>
    <source>
        <strain evidence="3">P08H-3</strain>
    </source>
</reference>
<gene>
    <name evidence="3" type="ORF">LSH36_93g01032</name>
</gene>
<feature type="coiled-coil region" evidence="1">
    <location>
        <begin position="76"/>
        <end position="104"/>
    </location>
</feature>